<dbReference type="InterPro" id="IPR037257">
    <property type="entry name" value="T2SS_E_N_sf"/>
</dbReference>
<evidence type="ECO:0000256" key="11">
    <source>
        <dbReference type="ARBA" id="ARBA00035100"/>
    </source>
</evidence>
<dbReference type="SMART" id="SM00260">
    <property type="entry name" value="CheW"/>
    <property type="match status" value="1"/>
</dbReference>
<dbReference type="PROSITE" id="PS50109">
    <property type="entry name" value="HIS_KIN"/>
    <property type="match status" value="1"/>
</dbReference>
<dbReference type="PANTHER" id="PTHR43395:SF10">
    <property type="entry name" value="CHEMOTAXIS PROTEIN CHEA"/>
    <property type="match status" value="1"/>
</dbReference>
<dbReference type="SMART" id="SM00073">
    <property type="entry name" value="HPT"/>
    <property type="match status" value="1"/>
</dbReference>
<keyword evidence="17" id="KW-1185">Reference proteome</keyword>
<dbReference type="Gene3D" id="2.30.30.40">
    <property type="entry name" value="SH3 Domains"/>
    <property type="match status" value="1"/>
</dbReference>
<dbReference type="Gene3D" id="3.30.565.10">
    <property type="entry name" value="Histidine kinase-like ATPase, C-terminal domain"/>
    <property type="match status" value="1"/>
</dbReference>
<dbReference type="PROSITE" id="PS50894">
    <property type="entry name" value="HPT"/>
    <property type="match status" value="1"/>
</dbReference>
<keyword evidence="6 16" id="KW-0808">Transferase</keyword>
<keyword evidence="7" id="KW-0547">Nucleotide-binding</keyword>
<evidence type="ECO:0000256" key="4">
    <source>
        <dbReference type="ARBA" id="ARBA00022500"/>
    </source>
</evidence>
<dbReference type="Pfam" id="PF01584">
    <property type="entry name" value="CheW"/>
    <property type="match status" value="1"/>
</dbReference>
<dbReference type="PRINTS" id="PR00344">
    <property type="entry name" value="BCTRLSENSOR"/>
</dbReference>
<dbReference type="SUPFAM" id="SSF47384">
    <property type="entry name" value="Homodimeric domain of signal transducing histidine kinase"/>
    <property type="match status" value="1"/>
</dbReference>
<feature type="domain" description="HPt" evidence="15">
    <location>
        <begin position="1"/>
        <end position="101"/>
    </location>
</feature>
<dbReference type="Gene3D" id="1.10.287.560">
    <property type="entry name" value="Histidine kinase CheA-like, homodimeric domain"/>
    <property type="match status" value="1"/>
</dbReference>
<dbReference type="CDD" id="cd00088">
    <property type="entry name" value="HPT"/>
    <property type="match status" value="1"/>
</dbReference>
<dbReference type="SUPFAM" id="SSF47226">
    <property type="entry name" value="Histidine-containing phosphotransfer domain, HPT domain"/>
    <property type="match status" value="1"/>
</dbReference>
<evidence type="ECO:0000256" key="2">
    <source>
        <dbReference type="ARBA" id="ARBA00012438"/>
    </source>
</evidence>
<protein>
    <recommendedName>
        <fullName evidence="3">Chemotaxis protein CheA</fullName>
        <ecNumber evidence="2">2.7.13.3</ecNumber>
    </recommendedName>
</protein>
<dbReference type="PANTHER" id="PTHR43395">
    <property type="entry name" value="SENSOR HISTIDINE KINASE CHEA"/>
    <property type="match status" value="1"/>
</dbReference>
<dbReference type="EMBL" id="JBHUHX010000018">
    <property type="protein sequence ID" value="MFD2112104.1"/>
    <property type="molecule type" value="Genomic_DNA"/>
</dbReference>
<dbReference type="InterPro" id="IPR008207">
    <property type="entry name" value="Sig_transdc_His_kin_Hpt_dom"/>
</dbReference>
<proteinExistence type="predicted"/>
<keyword evidence="5 12" id="KW-0597">Phosphoprotein</keyword>
<dbReference type="InterPro" id="IPR036641">
    <property type="entry name" value="HPT_dom_sf"/>
</dbReference>
<dbReference type="InterPro" id="IPR051315">
    <property type="entry name" value="Bact_Chemotaxis_CheA"/>
</dbReference>
<evidence type="ECO:0000256" key="1">
    <source>
        <dbReference type="ARBA" id="ARBA00000085"/>
    </source>
</evidence>
<name>A0ABW4Y7R8_9GAMM</name>
<dbReference type="SUPFAM" id="SSF55874">
    <property type="entry name" value="ATPase domain of HSP90 chaperone/DNA topoisomerase II/histidine kinase"/>
    <property type="match status" value="1"/>
</dbReference>
<evidence type="ECO:0000256" key="9">
    <source>
        <dbReference type="ARBA" id="ARBA00022840"/>
    </source>
</evidence>
<keyword evidence="8" id="KW-0418">Kinase</keyword>
<comment type="function">
    <text evidence="11">Involved in the transmission of sensory signals from the chemoreceptors to the flagellar motors. CheA is autophosphorylated; it can transfer its phosphate group to either CheB or CheY.</text>
</comment>
<evidence type="ECO:0000256" key="7">
    <source>
        <dbReference type="ARBA" id="ARBA00022741"/>
    </source>
</evidence>
<dbReference type="PROSITE" id="PS50851">
    <property type="entry name" value="CHEW"/>
    <property type="match status" value="1"/>
</dbReference>
<dbReference type="Pfam" id="PF02518">
    <property type="entry name" value="HATPase_c"/>
    <property type="match status" value="1"/>
</dbReference>
<dbReference type="SUPFAM" id="SSF160246">
    <property type="entry name" value="EspE N-terminal domain-like"/>
    <property type="match status" value="1"/>
</dbReference>
<organism evidence="16 17">
    <name type="scientific">Thiorhodococcus fuscus</name>
    <dbReference type="NCBI Taxonomy" id="527200"/>
    <lineage>
        <taxon>Bacteria</taxon>
        <taxon>Pseudomonadati</taxon>
        <taxon>Pseudomonadota</taxon>
        <taxon>Gammaproteobacteria</taxon>
        <taxon>Chromatiales</taxon>
        <taxon>Chromatiaceae</taxon>
        <taxon>Thiorhodococcus</taxon>
    </lineage>
</organism>
<keyword evidence="10" id="KW-0902">Two-component regulatory system</keyword>
<dbReference type="InterPro" id="IPR036890">
    <property type="entry name" value="HATPase_C_sf"/>
</dbReference>
<dbReference type="RefSeq" id="WP_386026109.1">
    <property type="nucleotide sequence ID" value="NZ_JBHUHX010000018.1"/>
</dbReference>
<dbReference type="InterPro" id="IPR036061">
    <property type="entry name" value="CheW-like_dom_sf"/>
</dbReference>
<dbReference type="InterPro" id="IPR002545">
    <property type="entry name" value="CheW-lke_dom"/>
</dbReference>
<comment type="caution">
    <text evidence="16">The sequence shown here is derived from an EMBL/GenBank/DDBJ whole genome shotgun (WGS) entry which is preliminary data.</text>
</comment>
<evidence type="ECO:0000256" key="12">
    <source>
        <dbReference type="PROSITE-ProRule" id="PRU00110"/>
    </source>
</evidence>
<sequence length="711" mass="77754">MSDPVDIFRTEAEEHLAALEGALLELEQRPEDPELIALAFRAMHTIKGGGGMFGYTELSAFTHHLETALDKVRNGLFPVTPELISILLDAKDHVTGLLEDPVLDQTQILVGRGLLERLHALIPDEQITEAKQATAAPSSAIADPDADAGGQDQAYRIRIRPAAEAFRDGFDIFPILKELQRLGTCYVTTDTGDVPVLAELDPESCMMSWDLALITSQGIEAIRDTFIFVADEWRIDIDPIDIDDDQCDRIGEILVERGLIARSQIESLLAENPRVGEVLQQAGLVTESDVDAALREQRAIRDTRERGARGEQESLVRVPAARLDSLMNLVGELVIVQARMHQLAQSRDDEAMSAIAEDLDRLTTELRDNTFSIRMLPIGTTFGRFRRLVRDLSRDLGKEIRLETEGAETELDKMVIDRLGDPLVHLIRNSIDHGIEPPEQREAAGKPAAGTIHLSAEHAESHVVIRIRDDGAGLNTGAIRAKAVERGLIARDQTLTEEDIQGLIFEAGFSTADRVSDVSGRGVGMDVVKRSIQDLGGQVGIRSEPGLGTTLTITLPMTLAIIEGLMVAVSEERYVLPLSCVEECIEVERGSEGKRNGQRLARVRGDLVPYLSLREWFAVPGAAPGIEQIVVTRLGEQRFGFSVDQVVGQYQTVVKRLGKLYEGTAGLAGATILGDGGVAMILDAGALAESLEDEVRTRGRRQTGRPPTWTE</sequence>
<dbReference type="Pfam" id="PF02895">
    <property type="entry name" value="H-kinase_dim"/>
    <property type="match status" value="1"/>
</dbReference>
<evidence type="ECO:0000256" key="3">
    <source>
        <dbReference type="ARBA" id="ARBA00021495"/>
    </source>
</evidence>
<comment type="catalytic activity">
    <reaction evidence="1">
        <text>ATP + protein L-histidine = ADP + protein N-phospho-L-histidine.</text>
        <dbReference type="EC" id="2.7.13.3"/>
    </reaction>
</comment>
<evidence type="ECO:0000259" key="13">
    <source>
        <dbReference type="PROSITE" id="PS50109"/>
    </source>
</evidence>
<evidence type="ECO:0000313" key="17">
    <source>
        <dbReference type="Proteomes" id="UP001597337"/>
    </source>
</evidence>
<dbReference type="SUPFAM" id="SSF50341">
    <property type="entry name" value="CheW-like"/>
    <property type="match status" value="1"/>
</dbReference>
<evidence type="ECO:0000259" key="14">
    <source>
        <dbReference type="PROSITE" id="PS50851"/>
    </source>
</evidence>
<feature type="domain" description="Histidine kinase" evidence="13">
    <location>
        <begin position="311"/>
        <end position="559"/>
    </location>
</feature>
<dbReference type="GO" id="GO:0004673">
    <property type="term" value="F:protein histidine kinase activity"/>
    <property type="evidence" value="ECO:0007669"/>
    <property type="project" value="UniProtKB-EC"/>
</dbReference>
<evidence type="ECO:0000313" key="16">
    <source>
        <dbReference type="EMBL" id="MFD2112104.1"/>
    </source>
</evidence>
<keyword evidence="9" id="KW-0067">ATP-binding</keyword>
<keyword evidence="4" id="KW-0145">Chemotaxis</keyword>
<dbReference type="InterPro" id="IPR004358">
    <property type="entry name" value="Sig_transdc_His_kin-like_C"/>
</dbReference>
<dbReference type="Gene3D" id="1.20.120.160">
    <property type="entry name" value="HPT domain"/>
    <property type="match status" value="1"/>
</dbReference>
<evidence type="ECO:0000259" key="15">
    <source>
        <dbReference type="PROSITE" id="PS50894"/>
    </source>
</evidence>
<feature type="modified residue" description="Phosphohistidine" evidence="12">
    <location>
        <position position="44"/>
    </location>
</feature>
<evidence type="ECO:0000256" key="10">
    <source>
        <dbReference type="ARBA" id="ARBA00023012"/>
    </source>
</evidence>
<dbReference type="EC" id="2.7.13.3" evidence="2"/>
<feature type="domain" description="CheW-like" evidence="14">
    <location>
        <begin position="561"/>
        <end position="693"/>
    </location>
</feature>
<dbReference type="Proteomes" id="UP001597337">
    <property type="component" value="Unassembled WGS sequence"/>
</dbReference>
<dbReference type="InterPro" id="IPR036097">
    <property type="entry name" value="HisK_dim/P_sf"/>
</dbReference>
<dbReference type="InterPro" id="IPR004105">
    <property type="entry name" value="CheA-like_dim"/>
</dbReference>
<evidence type="ECO:0000256" key="6">
    <source>
        <dbReference type="ARBA" id="ARBA00022679"/>
    </source>
</evidence>
<dbReference type="CDD" id="cd16916">
    <property type="entry name" value="HATPase_CheA-like"/>
    <property type="match status" value="1"/>
</dbReference>
<evidence type="ECO:0000256" key="8">
    <source>
        <dbReference type="ARBA" id="ARBA00022777"/>
    </source>
</evidence>
<accession>A0ABW4Y7R8</accession>
<dbReference type="CDD" id="cd00731">
    <property type="entry name" value="CheA_reg"/>
    <property type="match status" value="1"/>
</dbReference>
<reference evidence="17" key="1">
    <citation type="journal article" date="2019" name="Int. J. Syst. Evol. Microbiol.">
        <title>The Global Catalogue of Microorganisms (GCM) 10K type strain sequencing project: providing services to taxonomists for standard genome sequencing and annotation.</title>
        <authorList>
            <consortium name="The Broad Institute Genomics Platform"/>
            <consortium name="The Broad Institute Genome Sequencing Center for Infectious Disease"/>
            <person name="Wu L."/>
            <person name="Ma J."/>
        </authorList>
    </citation>
    <scope>NUCLEOTIDE SEQUENCE [LARGE SCALE GENOMIC DNA]</scope>
    <source>
        <strain evidence="17">KACC 12597</strain>
    </source>
</reference>
<evidence type="ECO:0000256" key="5">
    <source>
        <dbReference type="ARBA" id="ARBA00022553"/>
    </source>
</evidence>
<dbReference type="SMART" id="SM01231">
    <property type="entry name" value="H-kinase_dim"/>
    <property type="match status" value="1"/>
</dbReference>
<dbReference type="InterPro" id="IPR037006">
    <property type="entry name" value="CheA-like_homodim_sf"/>
</dbReference>
<dbReference type="SMART" id="SM00387">
    <property type="entry name" value="HATPase_c"/>
    <property type="match status" value="1"/>
</dbReference>
<dbReference type="InterPro" id="IPR005467">
    <property type="entry name" value="His_kinase_dom"/>
</dbReference>
<dbReference type="InterPro" id="IPR003594">
    <property type="entry name" value="HATPase_dom"/>
</dbReference>
<dbReference type="Pfam" id="PF01627">
    <property type="entry name" value="Hpt"/>
    <property type="match status" value="1"/>
</dbReference>
<gene>
    <name evidence="16" type="ORF">ACFSJC_09665</name>
</gene>